<reference evidence="3 4" key="1">
    <citation type="submission" date="2017-11" db="EMBL/GenBank/DDBJ databases">
        <title>Genomic Encyclopedia of Archaeal and Bacterial Type Strains, Phase II (KMG-II): From Individual Species to Whole Genera.</title>
        <authorList>
            <person name="Goeker M."/>
        </authorList>
    </citation>
    <scope>NUCLEOTIDE SEQUENCE [LARGE SCALE GENOMIC DNA]</scope>
    <source>
        <strain evidence="3 4">DSM 25478</strain>
    </source>
</reference>
<comment type="caution">
    <text evidence="3">The sequence shown here is derived from an EMBL/GenBank/DDBJ whole genome shotgun (WGS) entry which is preliminary data.</text>
</comment>
<organism evidence="3 4">
    <name type="scientific">Sediminihabitans luteus</name>
    <dbReference type="NCBI Taxonomy" id="1138585"/>
    <lineage>
        <taxon>Bacteria</taxon>
        <taxon>Bacillati</taxon>
        <taxon>Actinomycetota</taxon>
        <taxon>Actinomycetes</taxon>
        <taxon>Micrococcales</taxon>
        <taxon>Cellulomonadaceae</taxon>
        <taxon>Sediminihabitans</taxon>
    </lineage>
</organism>
<feature type="transmembrane region" description="Helical" evidence="2">
    <location>
        <begin position="59"/>
        <end position="78"/>
    </location>
</feature>
<evidence type="ECO:0000256" key="2">
    <source>
        <dbReference type="SAM" id="Phobius"/>
    </source>
</evidence>
<keyword evidence="2" id="KW-0812">Transmembrane</keyword>
<keyword evidence="4" id="KW-1185">Reference proteome</keyword>
<dbReference type="OrthoDB" id="4825641at2"/>
<keyword evidence="2" id="KW-1133">Transmembrane helix</keyword>
<sequence length="323" mass="34172">MNDLMARLSEQDPARRLAPATDGEAWGHVRDELLTATGEAREARPRAVLRRRRPGRRTGIIAVSAFVLVGAGTAFAVVNDLFASYPDSVVCTSRWGADGADEVAVGPLLTGDVVEDCEVLFARAGLAPIDDPVAFSMGDTYVAPADQVPEGATILDAPVVLSAEELELHASIYDFVDGANVCRSVEDEAAWFRSELERLGLADRTTVEVTGENSAAEPCARVDGLGPSAEVSETYTVRPADDPESIFIGGHWRLAADLREQITGACLSLEEARAVADAAIATYYDDTWPTTSVVDESASCARVDASTGGNVQVTVYGPTVATP</sequence>
<evidence type="ECO:0000313" key="4">
    <source>
        <dbReference type="Proteomes" id="UP000231693"/>
    </source>
</evidence>
<evidence type="ECO:0000313" key="3">
    <source>
        <dbReference type="EMBL" id="PJJ73840.1"/>
    </source>
</evidence>
<keyword evidence="2" id="KW-0472">Membrane</keyword>
<gene>
    <name evidence="3" type="ORF">CLV28_1322</name>
</gene>
<proteinExistence type="predicted"/>
<name>A0A2M9CPM5_9CELL</name>
<evidence type="ECO:0000256" key="1">
    <source>
        <dbReference type="SAM" id="MobiDB-lite"/>
    </source>
</evidence>
<dbReference type="AlphaFoldDB" id="A0A2M9CPM5"/>
<dbReference type="Proteomes" id="UP000231693">
    <property type="component" value="Unassembled WGS sequence"/>
</dbReference>
<feature type="region of interest" description="Disordered" evidence="1">
    <location>
        <begin position="1"/>
        <end position="22"/>
    </location>
</feature>
<dbReference type="EMBL" id="PGFE01000002">
    <property type="protein sequence ID" value="PJJ73840.1"/>
    <property type="molecule type" value="Genomic_DNA"/>
</dbReference>
<accession>A0A2M9CPM5</accession>
<dbReference type="RefSeq" id="WP_100422540.1">
    <property type="nucleotide sequence ID" value="NZ_BOOX01000002.1"/>
</dbReference>
<protein>
    <submittedName>
        <fullName evidence="3">Uncharacterized protein</fullName>
    </submittedName>
</protein>